<evidence type="ECO:0000313" key="1">
    <source>
        <dbReference type="EMBL" id="MDA0636927.1"/>
    </source>
</evidence>
<dbReference type="RefSeq" id="WP_270157828.1">
    <property type="nucleotide sequence ID" value="NZ_JAPNNL010000129.1"/>
</dbReference>
<organism evidence="1 2">
    <name type="scientific">Nonomuraea corallina</name>
    <dbReference type="NCBI Taxonomy" id="2989783"/>
    <lineage>
        <taxon>Bacteria</taxon>
        <taxon>Bacillati</taxon>
        <taxon>Actinomycetota</taxon>
        <taxon>Actinomycetes</taxon>
        <taxon>Streptosporangiales</taxon>
        <taxon>Streptosporangiaceae</taxon>
        <taxon>Nonomuraea</taxon>
    </lineage>
</organism>
<dbReference type="Proteomes" id="UP001144036">
    <property type="component" value="Unassembled WGS sequence"/>
</dbReference>
<comment type="caution">
    <text evidence="1">The sequence shown here is derived from an EMBL/GenBank/DDBJ whole genome shotgun (WGS) entry which is preliminary data.</text>
</comment>
<protein>
    <recommendedName>
        <fullName evidence="3">PD-(D/E)XK nuclease superfamily protein</fullName>
    </recommendedName>
</protein>
<proteinExistence type="predicted"/>
<evidence type="ECO:0000313" key="2">
    <source>
        <dbReference type="Proteomes" id="UP001144036"/>
    </source>
</evidence>
<keyword evidence="2" id="KW-1185">Reference proteome</keyword>
<name>A0ABT4SI78_9ACTN</name>
<accession>A0ABT4SI78</accession>
<evidence type="ECO:0008006" key="3">
    <source>
        <dbReference type="Google" id="ProtNLM"/>
    </source>
</evidence>
<sequence length="140" mass="15918">MFWREHGEVLIRQENYHEAACQIILMAFLHRLVNGGGQLDREYAAGTKRLDVLVRWPYTGPDGVRLVQREAMELKVWRAGKDDPLSEGLSQLDGYLDRLSLTAGVLVIFDRRPEAPPWKERGCFEQAATPSGRQVTVLRG</sequence>
<reference evidence="1" key="1">
    <citation type="submission" date="2022-11" db="EMBL/GenBank/DDBJ databases">
        <title>Nonomuraea corallina sp. nov., a new species of the genus Nonomuraea isolated from sea side sediment in Thai sea.</title>
        <authorList>
            <person name="Ngamcharungchit C."/>
            <person name="Matsumoto A."/>
            <person name="Suriyachadkun C."/>
            <person name="Panbangred W."/>
            <person name="Inahashi Y."/>
            <person name="Intra B."/>
        </authorList>
    </citation>
    <scope>NUCLEOTIDE SEQUENCE</scope>
    <source>
        <strain evidence="1">MCN248</strain>
    </source>
</reference>
<dbReference type="EMBL" id="JAPNNL010000129">
    <property type="protein sequence ID" value="MDA0636927.1"/>
    <property type="molecule type" value="Genomic_DNA"/>
</dbReference>
<gene>
    <name evidence="1" type="ORF">OUY22_26265</name>
</gene>